<evidence type="ECO:0000256" key="3">
    <source>
        <dbReference type="ARBA" id="ARBA00023163"/>
    </source>
</evidence>
<dbReference type="PANTHER" id="PTHR44846">
    <property type="entry name" value="MANNOSYL-D-GLYCERATE TRANSPORT/METABOLISM SYSTEM REPRESSOR MNGR-RELATED"/>
    <property type="match status" value="1"/>
</dbReference>
<dbReference type="InterPro" id="IPR036390">
    <property type="entry name" value="WH_DNA-bd_sf"/>
</dbReference>
<dbReference type="SMART" id="SM00345">
    <property type="entry name" value="HTH_GNTR"/>
    <property type="match status" value="1"/>
</dbReference>
<keyword evidence="2" id="KW-0238">DNA-binding</keyword>
<sequence>MVTPNYQRVADDLRDQIKSGVLGPGDKLPSTAQLQAKYGVGNNAVHMAIVILKAEGLVYGHQGKGVFVTKPEQTGQ</sequence>
<accession>A0ABQ4EQ36</accession>
<evidence type="ECO:0000256" key="2">
    <source>
        <dbReference type="ARBA" id="ARBA00023125"/>
    </source>
</evidence>
<dbReference type="PROSITE" id="PS50949">
    <property type="entry name" value="HTH_GNTR"/>
    <property type="match status" value="1"/>
</dbReference>
<dbReference type="CDD" id="cd07377">
    <property type="entry name" value="WHTH_GntR"/>
    <property type="match status" value="1"/>
</dbReference>
<evidence type="ECO:0000256" key="1">
    <source>
        <dbReference type="ARBA" id="ARBA00023015"/>
    </source>
</evidence>
<dbReference type="InterPro" id="IPR000524">
    <property type="entry name" value="Tscrpt_reg_HTH_GntR"/>
</dbReference>
<dbReference type="SUPFAM" id="SSF46785">
    <property type="entry name" value="Winged helix' DNA-binding domain"/>
    <property type="match status" value="1"/>
</dbReference>
<protein>
    <recommendedName>
        <fullName evidence="4">HTH gntR-type domain-containing protein</fullName>
    </recommendedName>
</protein>
<evidence type="ECO:0000259" key="4">
    <source>
        <dbReference type="PROSITE" id="PS50949"/>
    </source>
</evidence>
<name>A0ABQ4EQ36_9ACTN</name>
<dbReference type="RefSeq" id="WP_203858319.1">
    <property type="nucleotide sequence ID" value="NZ_BAAAZQ010000001.1"/>
</dbReference>
<dbReference type="InterPro" id="IPR036388">
    <property type="entry name" value="WH-like_DNA-bd_sf"/>
</dbReference>
<gene>
    <name evidence="5" type="ORF">Pma05_33540</name>
</gene>
<dbReference type="PANTHER" id="PTHR44846:SF17">
    <property type="entry name" value="GNTR-FAMILY TRANSCRIPTIONAL REGULATOR"/>
    <property type="match status" value="1"/>
</dbReference>
<evidence type="ECO:0000313" key="5">
    <source>
        <dbReference type="EMBL" id="GIG96781.1"/>
    </source>
</evidence>
<organism evidence="5 6">
    <name type="scientific">Plantactinospora mayteni</name>
    <dbReference type="NCBI Taxonomy" id="566021"/>
    <lineage>
        <taxon>Bacteria</taxon>
        <taxon>Bacillati</taxon>
        <taxon>Actinomycetota</taxon>
        <taxon>Actinomycetes</taxon>
        <taxon>Micromonosporales</taxon>
        <taxon>Micromonosporaceae</taxon>
        <taxon>Plantactinospora</taxon>
    </lineage>
</organism>
<keyword evidence="6" id="KW-1185">Reference proteome</keyword>
<proteinExistence type="predicted"/>
<dbReference type="Gene3D" id="1.10.10.10">
    <property type="entry name" value="Winged helix-like DNA-binding domain superfamily/Winged helix DNA-binding domain"/>
    <property type="match status" value="1"/>
</dbReference>
<evidence type="ECO:0000313" key="6">
    <source>
        <dbReference type="Proteomes" id="UP000621500"/>
    </source>
</evidence>
<dbReference type="Pfam" id="PF00392">
    <property type="entry name" value="GntR"/>
    <property type="match status" value="1"/>
</dbReference>
<keyword evidence="1" id="KW-0805">Transcription regulation</keyword>
<feature type="domain" description="HTH gntR-type" evidence="4">
    <location>
        <begin position="3"/>
        <end position="71"/>
    </location>
</feature>
<comment type="caution">
    <text evidence="5">The sequence shown here is derived from an EMBL/GenBank/DDBJ whole genome shotgun (WGS) entry which is preliminary data.</text>
</comment>
<keyword evidence="3" id="KW-0804">Transcription</keyword>
<dbReference type="Proteomes" id="UP000621500">
    <property type="component" value="Unassembled WGS sequence"/>
</dbReference>
<dbReference type="InterPro" id="IPR050679">
    <property type="entry name" value="Bact_HTH_transcr_reg"/>
</dbReference>
<dbReference type="EMBL" id="BONX01000023">
    <property type="protein sequence ID" value="GIG96781.1"/>
    <property type="molecule type" value="Genomic_DNA"/>
</dbReference>
<reference evidence="5 6" key="1">
    <citation type="submission" date="2021-01" db="EMBL/GenBank/DDBJ databases">
        <title>Whole genome shotgun sequence of Plantactinospora mayteni NBRC 109088.</title>
        <authorList>
            <person name="Komaki H."/>
            <person name="Tamura T."/>
        </authorList>
    </citation>
    <scope>NUCLEOTIDE SEQUENCE [LARGE SCALE GENOMIC DNA]</scope>
    <source>
        <strain evidence="5 6">NBRC 109088</strain>
    </source>
</reference>